<dbReference type="RefSeq" id="WP_138538458.1">
    <property type="nucleotide sequence ID" value="NZ_CP045430.1"/>
</dbReference>
<dbReference type="InterPro" id="IPR021257">
    <property type="entry name" value="DUF2809"/>
</dbReference>
<dbReference type="Proteomes" id="UP000305729">
    <property type="component" value="Chromosome 2"/>
</dbReference>
<dbReference type="AlphaFoldDB" id="A0A5S3UWA2"/>
<gene>
    <name evidence="1" type="ORF">CWC22_022545</name>
</gene>
<reference evidence="1 2" key="1">
    <citation type="submission" date="2019-10" db="EMBL/GenBank/DDBJ databases">
        <title>Pseudoalteromonas rubra S4059.</title>
        <authorList>
            <person name="Paulsen S."/>
            <person name="Wang X."/>
        </authorList>
    </citation>
    <scope>NUCLEOTIDE SEQUENCE [LARGE SCALE GENOMIC DNA]</scope>
    <source>
        <strain evidence="1 2">S4059</strain>
    </source>
</reference>
<name>A0A5S3UWA2_9GAMM</name>
<evidence type="ECO:0000313" key="1">
    <source>
        <dbReference type="EMBL" id="QPB85786.1"/>
    </source>
</evidence>
<sequence length="141" mass="15618">MASMVVIRRSLILYPGLALVTILLGLLSRSSLIELPRLLSLYAGDTLWAMMVFWLCCCVRPAVRTTVVALLAVGFAFSIEFSQLYQAQWLNDIRHTRLGALVLGFGFKVSDLACYALGILMAAGMDKCILDRQRSGIQSMR</sequence>
<organism evidence="1 2">
    <name type="scientific">Pseudoalteromonas rubra</name>
    <dbReference type="NCBI Taxonomy" id="43658"/>
    <lineage>
        <taxon>Bacteria</taxon>
        <taxon>Pseudomonadati</taxon>
        <taxon>Pseudomonadota</taxon>
        <taxon>Gammaproteobacteria</taxon>
        <taxon>Alteromonadales</taxon>
        <taxon>Pseudoalteromonadaceae</taxon>
        <taxon>Pseudoalteromonas</taxon>
    </lineage>
</organism>
<proteinExistence type="predicted"/>
<dbReference type="EMBL" id="CP045430">
    <property type="protein sequence ID" value="QPB85786.1"/>
    <property type="molecule type" value="Genomic_DNA"/>
</dbReference>
<evidence type="ECO:0000313" key="2">
    <source>
        <dbReference type="Proteomes" id="UP000305729"/>
    </source>
</evidence>
<protein>
    <submittedName>
        <fullName evidence="1">DUF2809 domain-containing protein</fullName>
    </submittedName>
</protein>
<dbReference type="Pfam" id="PF10990">
    <property type="entry name" value="DUF2809"/>
    <property type="match status" value="1"/>
</dbReference>
<accession>A0A5S3UWA2</accession>